<dbReference type="PANTHER" id="PTHR43000">
    <property type="entry name" value="DTDP-D-GLUCOSE 4,6-DEHYDRATASE-RELATED"/>
    <property type="match status" value="1"/>
</dbReference>
<dbReference type="Gene3D" id="3.40.50.720">
    <property type="entry name" value="NAD(P)-binding Rossmann-like Domain"/>
    <property type="match status" value="1"/>
</dbReference>
<dbReference type="InterPro" id="IPR001509">
    <property type="entry name" value="Epimerase_deHydtase"/>
</dbReference>
<evidence type="ECO:0000256" key="1">
    <source>
        <dbReference type="ARBA" id="ARBA00007637"/>
    </source>
</evidence>
<dbReference type="AlphaFoldDB" id="A0A0G1NRY7"/>
<evidence type="ECO:0000313" key="4">
    <source>
        <dbReference type="Proteomes" id="UP000034643"/>
    </source>
</evidence>
<sequence length="136" mass="15272">MKVLITGGAGFIGSNFVHYWLRHHPKDKIRVLDALTYAGNYENLRSLGKKIEFIKGDITNRGHLRPALKGVDAIVHYAAETHADRSVFDPGSFWRTNVEGTKILLEEAQKAKVPRFHHISTDEVMGELPLDSKTPP</sequence>
<evidence type="ECO:0000259" key="2">
    <source>
        <dbReference type="Pfam" id="PF01370"/>
    </source>
</evidence>
<dbReference type="Proteomes" id="UP000034643">
    <property type="component" value="Unassembled WGS sequence"/>
</dbReference>
<dbReference type="SUPFAM" id="SSF51735">
    <property type="entry name" value="NAD(P)-binding Rossmann-fold domains"/>
    <property type="match status" value="1"/>
</dbReference>
<dbReference type="InterPro" id="IPR036291">
    <property type="entry name" value="NAD(P)-bd_dom_sf"/>
</dbReference>
<evidence type="ECO:0000313" key="3">
    <source>
        <dbReference type="EMBL" id="KKU23077.1"/>
    </source>
</evidence>
<protein>
    <submittedName>
        <fullName evidence="3">dTDP-glucose 4,6-dehydratase</fullName>
    </submittedName>
</protein>
<feature type="domain" description="NAD-dependent epimerase/dehydratase" evidence="2">
    <location>
        <begin position="3"/>
        <end position="129"/>
    </location>
</feature>
<accession>A0A0G1NRY7</accession>
<reference evidence="3 4" key="1">
    <citation type="journal article" date="2015" name="Nature">
        <title>rRNA introns, odd ribosomes, and small enigmatic genomes across a large radiation of phyla.</title>
        <authorList>
            <person name="Brown C.T."/>
            <person name="Hug L.A."/>
            <person name="Thomas B.C."/>
            <person name="Sharon I."/>
            <person name="Castelle C.J."/>
            <person name="Singh A."/>
            <person name="Wilkins M.J."/>
            <person name="Williams K.H."/>
            <person name="Banfield J.F."/>
        </authorList>
    </citation>
    <scope>NUCLEOTIDE SEQUENCE [LARGE SCALE GENOMIC DNA]</scope>
</reference>
<dbReference type="PATRIC" id="fig|1618602.3.peg.428"/>
<organism evidence="3 4">
    <name type="scientific">Candidatus Woesebacteria bacterium GW2011_GWF1_46_13</name>
    <dbReference type="NCBI Taxonomy" id="1618602"/>
    <lineage>
        <taxon>Bacteria</taxon>
        <taxon>Candidatus Woeseibacteriota</taxon>
    </lineage>
</organism>
<dbReference type="Pfam" id="PF01370">
    <property type="entry name" value="Epimerase"/>
    <property type="match status" value="1"/>
</dbReference>
<proteinExistence type="inferred from homology"/>
<dbReference type="EMBL" id="LCLV01000016">
    <property type="protein sequence ID" value="KKU23077.1"/>
    <property type="molecule type" value="Genomic_DNA"/>
</dbReference>
<comment type="similarity">
    <text evidence="1">Belongs to the NAD(P)-dependent epimerase/dehydratase family.</text>
</comment>
<gene>
    <name evidence="3" type="ORF">UX34_C0016G0002</name>
</gene>
<comment type="caution">
    <text evidence="3">The sequence shown here is derived from an EMBL/GenBank/DDBJ whole genome shotgun (WGS) entry which is preliminary data.</text>
</comment>
<name>A0A0G1NRY7_9BACT</name>